<comment type="catalytic activity">
    <reaction evidence="7">
        <text>carbamoyl phosphate + L-aspartate = N-carbamoyl-L-aspartate + phosphate + H(+)</text>
        <dbReference type="Rhea" id="RHEA:20013"/>
        <dbReference type="ChEBI" id="CHEBI:15378"/>
        <dbReference type="ChEBI" id="CHEBI:29991"/>
        <dbReference type="ChEBI" id="CHEBI:32814"/>
        <dbReference type="ChEBI" id="CHEBI:43474"/>
        <dbReference type="ChEBI" id="CHEBI:58228"/>
        <dbReference type="EC" id="2.1.3.2"/>
    </reaction>
</comment>
<reference evidence="13 14" key="1">
    <citation type="submission" date="2021-03" db="EMBL/GenBank/DDBJ databases">
        <title>Thermosipho ferrireducens sp.nov., an anaerobic thermophilic iron-reducing bacterium isolated from a deep-sea hydrothermal sulfide deposits.</title>
        <authorList>
            <person name="Zeng X."/>
            <person name="Chen Y."/>
            <person name="Shao Z."/>
        </authorList>
    </citation>
    <scope>NUCLEOTIDE SEQUENCE [LARGE SCALE GENOMIC DNA]</scope>
    <source>
        <strain evidence="13 14">JL129W03</strain>
    </source>
</reference>
<name>A0ABX7S6U2_9BACT</name>
<feature type="domain" description="Aspartate carbamoyltransferase regulatory subunit N-terminal" evidence="10">
    <location>
        <begin position="380"/>
        <end position="474"/>
    </location>
</feature>
<dbReference type="EC" id="2.1.3.2" evidence="2 8"/>
<evidence type="ECO:0000259" key="9">
    <source>
        <dbReference type="Pfam" id="PF00185"/>
    </source>
</evidence>
<evidence type="ECO:0000256" key="8">
    <source>
        <dbReference type="NCBIfam" id="TIGR00670"/>
    </source>
</evidence>
<dbReference type="Pfam" id="PF00185">
    <property type="entry name" value="OTCace"/>
    <property type="match status" value="1"/>
</dbReference>
<dbReference type="SUPFAM" id="SSF57825">
    <property type="entry name" value="Aspartate carbamoyltransferase, Regulatory-chain, C-terminal domain"/>
    <property type="match status" value="1"/>
</dbReference>
<evidence type="ECO:0000256" key="4">
    <source>
        <dbReference type="ARBA" id="ARBA00022723"/>
    </source>
</evidence>
<feature type="domain" description="Aspartate/ornithine carbamoyltransferase carbamoyl-P binding" evidence="11">
    <location>
        <begin position="15"/>
        <end position="172"/>
    </location>
</feature>
<dbReference type="InterPro" id="IPR036901">
    <property type="entry name" value="Asp/Orn_carbamoylTrfase_sf"/>
</dbReference>
<dbReference type="Proteomes" id="UP000671862">
    <property type="component" value="Chromosome"/>
</dbReference>
<proteinExistence type="predicted"/>
<dbReference type="SUPFAM" id="SSF54893">
    <property type="entry name" value="Aspartate carbamoyltransferase, Regulatory-chain, N-terminal domain"/>
    <property type="match status" value="1"/>
</dbReference>
<dbReference type="NCBIfam" id="TIGR00670">
    <property type="entry name" value="asp_carb_tr"/>
    <property type="match status" value="1"/>
</dbReference>
<evidence type="ECO:0000256" key="2">
    <source>
        <dbReference type="ARBA" id="ARBA00013008"/>
    </source>
</evidence>
<keyword evidence="14" id="KW-1185">Reference proteome</keyword>
<dbReference type="InterPro" id="IPR036792">
    <property type="entry name" value="Asp_carbatrfase_reg_C_sf"/>
</dbReference>
<comment type="pathway">
    <text evidence="1">Pyrimidine metabolism; UMP biosynthesis via de novo pathway; (S)-dihydroorotate from bicarbonate: step 2/3.</text>
</comment>
<dbReference type="Pfam" id="PF01948">
    <property type="entry name" value="PyrI"/>
    <property type="match status" value="1"/>
</dbReference>
<organism evidence="13 14">
    <name type="scientific">Thermosipho ferrireducens</name>
    <dbReference type="NCBI Taxonomy" id="2571116"/>
    <lineage>
        <taxon>Bacteria</taxon>
        <taxon>Thermotogati</taxon>
        <taxon>Thermotogota</taxon>
        <taxon>Thermotogae</taxon>
        <taxon>Thermotogales</taxon>
        <taxon>Fervidobacteriaceae</taxon>
        <taxon>Thermosipho</taxon>
    </lineage>
</organism>
<dbReference type="PANTHER" id="PTHR35805">
    <property type="entry name" value="ASPARTATE CARBAMOYLTRANSFERASE REGULATORY CHAIN"/>
    <property type="match status" value="1"/>
</dbReference>
<dbReference type="NCBIfam" id="NF009916">
    <property type="entry name" value="PRK13376.1"/>
    <property type="match status" value="1"/>
</dbReference>
<dbReference type="PANTHER" id="PTHR35805:SF1">
    <property type="entry name" value="ASPARTATE CARBAMOYLTRANSFERASE REGULATORY CHAIN"/>
    <property type="match status" value="1"/>
</dbReference>
<dbReference type="InterPro" id="IPR036793">
    <property type="entry name" value="Asp_carbatrfase_reg_N_sf"/>
</dbReference>
<dbReference type="InterPro" id="IPR006131">
    <property type="entry name" value="Asp_carbamoyltransf_Asp/Orn-bd"/>
</dbReference>
<dbReference type="SUPFAM" id="SSF53671">
    <property type="entry name" value="Aspartate/ornithine carbamoyltransferase"/>
    <property type="match status" value="1"/>
</dbReference>
<keyword evidence="6" id="KW-0665">Pyrimidine biosynthesis</keyword>
<evidence type="ECO:0000256" key="7">
    <source>
        <dbReference type="ARBA" id="ARBA00048859"/>
    </source>
</evidence>
<feature type="domain" description="Aspartate/ornithine carbamoyltransferase Asp/Orn-binding" evidence="9">
    <location>
        <begin position="181"/>
        <end position="303"/>
    </location>
</feature>
<dbReference type="InterPro" id="IPR020542">
    <property type="entry name" value="Asp_carbamoyltrfase_reg_C"/>
</dbReference>
<dbReference type="EMBL" id="CP071446">
    <property type="protein sequence ID" value="QTA38308.1"/>
    <property type="molecule type" value="Genomic_DNA"/>
</dbReference>
<keyword evidence="4" id="KW-0479">Metal-binding</keyword>
<evidence type="ECO:0000259" key="12">
    <source>
        <dbReference type="Pfam" id="PF02748"/>
    </source>
</evidence>
<dbReference type="InterPro" id="IPR006130">
    <property type="entry name" value="Asp/Orn_carbamoylTrfase"/>
</dbReference>
<keyword evidence="5" id="KW-0862">Zinc</keyword>
<evidence type="ECO:0000259" key="11">
    <source>
        <dbReference type="Pfam" id="PF02729"/>
    </source>
</evidence>
<evidence type="ECO:0000313" key="14">
    <source>
        <dbReference type="Proteomes" id="UP000671862"/>
    </source>
</evidence>
<sequence>MILENLAEKDSFLSRSLTVISDLSVDEQLFLYHQTRRLKQKWKNKEDLSEFMIKKNVGIYIVFIEPSTRTKESFINASKFHRNARVTIFDSTHSSFNKKESYVDTFNMLTGYNDYSIFVVRSKLEGTCKLLKESVSQFAHRNGLPAPSFINAGDGKHEHPTQELLDEYTFLEQNNFDNSFIHIALIGDLLHGRTVHSKVNGLKIFKNVKVDLIAPPEIAMPTHYVEKMKKNGFEVRIFSSISEYLKQNDVSKIWYFTRLQLERMGEDILEKEFILRKAVTFQKDFLPLLPPETKFYHPLPRHKIHPTIPHFLDSLSLNGWEKQAINGYWTRIILLSMFGGALKYKSTNSRENIPGKEEDFIIKAPILNGTKGVQKDGKRGIKPIENGTVIDHIAKGKNVEEIYSTIVKIRKILKLYYVDSTDGIFRSENGDLKGYISLPDKYLTKKEIKKLSAISPNTTVNIIKDSRVVEKYRITLPPRIYGFAELKCKNENCITNPVHGENVQGSFVKDENGFLVCEYCETPHTFEEIWNI</sequence>
<feature type="domain" description="Aspartate carbamoyltransferase regulatory subunit C-terminal" evidence="12">
    <location>
        <begin position="479"/>
        <end position="529"/>
    </location>
</feature>
<evidence type="ECO:0000256" key="5">
    <source>
        <dbReference type="ARBA" id="ARBA00022833"/>
    </source>
</evidence>
<evidence type="ECO:0000256" key="3">
    <source>
        <dbReference type="ARBA" id="ARBA00022679"/>
    </source>
</evidence>
<dbReference type="InterPro" id="IPR006132">
    <property type="entry name" value="Asp/Orn_carbamoyltranf_P-bd"/>
</dbReference>
<dbReference type="PROSITE" id="PS00097">
    <property type="entry name" value="CARBAMOYLTRANSFERASE"/>
    <property type="match status" value="1"/>
</dbReference>
<evidence type="ECO:0000256" key="1">
    <source>
        <dbReference type="ARBA" id="ARBA00004852"/>
    </source>
</evidence>
<dbReference type="Gene3D" id="3.30.70.140">
    <property type="entry name" value="Aspartate carbamoyltransferase regulatory subunit, N-terminal domain"/>
    <property type="match status" value="1"/>
</dbReference>
<accession>A0ABX7S6U2</accession>
<gene>
    <name evidence="13" type="ORF">JYK00_01865</name>
</gene>
<dbReference type="Gene3D" id="3.40.50.1370">
    <property type="entry name" value="Aspartate/ornithine carbamoyltransferase"/>
    <property type="match status" value="2"/>
</dbReference>
<protein>
    <recommendedName>
        <fullName evidence="2 8">Aspartate carbamoyltransferase</fullName>
        <ecNumber evidence="2 8">2.1.3.2</ecNumber>
    </recommendedName>
</protein>
<evidence type="ECO:0000256" key="6">
    <source>
        <dbReference type="ARBA" id="ARBA00022975"/>
    </source>
</evidence>
<dbReference type="Pfam" id="PF02729">
    <property type="entry name" value="OTCace_N"/>
    <property type="match status" value="1"/>
</dbReference>
<dbReference type="InterPro" id="IPR020545">
    <property type="entry name" value="Asp_carbamoyltransf_reg_N"/>
</dbReference>
<evidence type="ECO:0000313" key="13">
    <source>
        <dbReference type="EMBL" id="QTA38308.1"/>
    </source>
</evidence>
<dbReference type="InterPro" id="IPR002801">
    <property type="entry name" value="Asp_carbamoylTrfase_reg"/>
</dbReference>
<dbReference type="Pfam" id="PF02748">
    <property type="entry name" value="PyrI_C"/>
    <property type="match status" value="1"/>
</dbReference>
<dbReference type="PRINTS" id="PR00101">
    <property type="entry name" value="ATCASE"/>
</dbReference>
<evidence type="ECO:0000259" key="10">
    <source>
        <dbReference type="Pfam" id="PF01948"/>
    </source>
</evidence>
<dbReference type="InterPro" id="IPR002082">
    <property type="entry name" value="Asp_carbamoyltransf"/>
</dbReference>
<dbReference type="Gene3D" id="2.30.30.20">
    <property type="entry name" value="Aspartate carbamoyltransferase regulatory subunit, C-terminal domain"/>
    <property type="match status" value="1"/>
</dbReference>
<keyword evidence="3" id="KW-0808">Transferase</keyword>